<keyword evidence="3" id="KW-1185">Reference proteome</keyword>
<organism evidence="1 3">
    <name type="scientific">Candidatus Cryosericum odellii</name>
    <dbReference type="NCBI Taxonomy" id="2290917"/>
    <lineage>
        <taxon>Bacteria</taxon>
        <taxon>Pseudomonadati</taxon>
        <taxon>Caldisericota/Cryosericota group</taxon>
        <taxon>Candidatus Cryosericota</taxon>
        <taxon>Candidatus Cryosericia</taxon>
        <taxon>Candidatus Cryosericales</taxon>
        <taxon>Candidatus Cryosericaceae</taxon>
        <taxon>Candidatus Cryosericum</taxon>
    </lineage>
</organism>
<name>A0A398D6I1_9BACT</name>
<evidence type="ECO:0000313" key="1">
    <source>
        <dbReference type="EMBL" id="RIE11146.1"/>
    </source>
</evidence>
<comment type="caution">
    <text evidence="1">The sequence shown here is derived from an EMBL/GenBank/DDBJ whole genome shotgun (WGS) entry which is preliminary data.</text>
</comment>
<sequence>MFLQRKAGFLSLIFIVEMMKCKSIVEKLRIWISGHRIVSTSTFKALVFFQSSQRLACQQRHFLVQLPCKIPHARDSGVFRIAVLRKLNERR</sequence>
<evidence type="ECO:0000313" key="3">
    <source>
        <dbReference type="Proteomes" id="UP000266260"/>
    </source>
</evidence>
<dbReference type="Proteomes" id="UP000266489">
    <property type="component" value="Unassembled WGS sequence"/>
</dbReference>
<dbReference type="EMBL" id="QXIT01000005">
    <property type="protein sequence ID" value="RIE11146.1"/>
    <property type="molecule type" value="Genomic_DNA"/>
</dbReference>
<dbReference type="EMBL" id="QXIU01000003">
    <property type="protein sequence ID" value="RIE16055.1"/>
    <property type="molecule type" value="Genomic_DNA"/>
</dbReference>
<reference evidence="3 4" key="1">
    <citation type="submission" date="2018-09" db="EMBL/GenBank/DDBJ databases">
        <title>Discovery and Ecogenomic Context for Candidatus Cryosericales, a Global Caldiserica Order Active in Thawing Permafrost.</title>
        <authorList>
            <person name="Martinez M.A."/>
            <person name="Woodcroft B.J."/>
            <person name="Ignacio Espinoza J.C."/>
            <person name="Zayed A."/>
            <person name="Singleton C.M."/>
            <person name="Boyd J."/>
            <person name="Li Y.-F."/>
            <person name="Purvine S."/>
            <person name="Maughan H."/>
            <person name="Hodgkins S.B."/>
            <person name="Anderson D."/>
            <person name="Sederholm M."/>
            <person name="Temperton B."/>
            <person name="Saleska S.R."/>
            <person name="Tyson G.W."/>
            <person name="Rich V.I."/>
        </authorList>
    </citation>
    <scope>NUCLEOTIDE SEQUENCE [LARGE SCALE GENOMIC DNA]</scope>
    <source>
        <strain evidence="2 4">SMC5</strain>
        <strain evidence="1 3">SMC6</strain>
    </source>
</reference>
<dbReference type="AlphaFoldDB" id="A0A398D6I1"/>
<accession>A0A398DLL0</accession>
<evidence type="ECO:0000313" key="2">
    <source>
        <dbReference type="EMBL" id="RIE16055.1"/>
    </source>
</evidence>
<proteinExistence type="predicted"/>
<gene>
    <name evidence="2" type="ORF">SMC5_00120</name>
    <name evidence="1" type="ORF">SMC6_00135</name>
</gene>
<evidence type="ECO:0000313" key="4">
    <source>
        <dbReference type="Proteomes" id="UP000266489"/>
    </source>
</evidence>
<protein>
    <submittedName>
        <fullName evidence="1">Uncharacterized protein</fullName>
    </submittedName>
</protein>
<dbReference type="Proteomes" id="UP000266260">
    <property type="component" value="Unassembled WGS sequence"/>
</dbReference>
<accession>A0A398D6I1</accession>